<gene>
    <name evidence="1" type="ORF">RWE15_22255</name>
</gene>
<sequence length="87" mass="10076">MNIYKLTLLALLAALGVAGRSFFRVYSERSASYLFNHHLWFPTGTYVSCDAFRSHYTGVQFIAWVRYLDHLANHILVPYWTGKRFAG</sequence>
<dbReference type="Proteomes" id="UP001281447">
    <property type="component" value="Unassembled WGS sequence"/>
</dbReference>
<name>A0ABU5CB44_9BACI</name>
<proteinExistence type="predicted"/>
<evidence type="ECO:0000313" key="1">
    <source>
        <dbReference type="EMBL" id="MDY0396533.1"/>
    </source>
</evidence>
<protein>
    <submittedName>
        <fullName evidence="1">Uncharacterized protein</fullName>
    </submittedName>
</protein>
<comment type="caution">
    <text evidence="1">The sequence shown here is derived from an EMBL/GenBank/DDBJ whole genome shotgun (WGS) entry which is preliminary data.</text>
</comment>
<organism evidence="1 2">
    <name type="scientific">Tigheibacillus halophilus</name>
    <dbReference type="NCBI Taxonomy" id="361280"/>
    <lineage>
        <taxon>Bacteria</taxon>
        <taxon>Bacillati</taxon>
        <taxon>Bacillota</taxon>
        <taxon>Bacilli</taxon>
        <taxon>Bacillales</taxon>
        <taxon>Bacillaceae</taxon>
        <taxon>Tigheibacillus</taxon>
    </lineage>
</organism>
<accession>A0ABU5CB44</accession>
<keyword evidence="2" id="KW-1185">Reference proteome</keyword>
<reference evidence="1 2" key="1">
    <citation type="submission" date="2023-10" db="EMBL/GenBank/DDBJ databases">
        <title>Virgibacillus halophilus 5B73C genome.</title>
        <authorList>
            <person name="Miliotis G."/>
            <person name="Sengupta P."/>
            <person name="Hameed A."/>
            <person name="Chuvochina M."/>
            <person name="Mcdonagh F."/>
            <person name="Simpson A.C."/>
            <person name="Singh N.K."/>
            <person name="Rekha P.D."/>
            <person name="Raman K."/>
            <person name="Hugenholtz P."/>
            <person name="Venkateswaran K."/>
        </authorList>
    </citation>
    <scope>NUCLEOTIDE SEQUENCE [LARGE SCALE GENOMIC DNA]</scope>
    <source>
        <strain evidence="1 2">5B73C</strain>
    </source>
</reference>
<dbReference type="EMBL" id="JAWDIP010000004">
    <property type="protein sequence ID" value="MDY0396533.1"/>
    <property type="molecule type" value="Genomic_DNA"/>
</dbReference>
<evidence type="ECO:0000313" key="2">
    <source>
        <dbReference type="Proteomes" id="UP001281447"/>
    </source>
</evidence>